<accession>A0AAV7ANP3</accession>
<comment type="caution">
    <text evidence="1">The sequence shown here is derived from an EMBL/GenBank/DDBJ whole genome shotgun (WGS) entry which is preliminary data.</text>
</comment>
<gene>
    <name evidence="1" type="ORF">GDO81_015423</name>
</gene>
<evidence type="ECO:0000313" key="2">
    <source>
        <dbReference type="Proteomes" id="UP000824782"/>
    </source>
</evidence>
<protein>
    <submittedName>
        <fullName evidence="1">Uncharacterized protein</fullName>
    </submittedName>
</protein>
<sequence length="129" mass="14364">MHNGCIFTAEVNPAAITLHVQLPLQYVDAVWWPVPALYEVLVQGMGDRFMRLEAAPLQCRAPLNKQEHGTEGWQRGGSGALGEVSEGLLFWFRSPPPGLTDYSSALTKQTQIEDLLIIAVLLQSKHRLR</sequence>
<proteinExistence type="predicted"/>
<dbReference type="EMBL" id="WNYA01000007">
    <property type="protein sequence ID" value="KAG8561644.1"/>
    <property type="molecule type" value="Genomic_DNA"/>
</dbReference>
<reference evidence="1" key="1">
    <citation type="thesis" date="2020" institute="ProQuest LLC" country="789 East Eisenhower Parkway, Ann Arbor, MI, USA">
        <title>Comparative Genomics and Chromosome Evolution.</title>
        <authorList>
            <person name="Mudd A.B."/>
        </authorList>
    </citation>
    <scope>NUCLEOTIDE SEQUENCE</scope>
    <source>
        <strain evidence="1">237g6f4</strain>
        <tissue evidence="1">Blood</tissue>
    </source>
</reference>
<dbReference type="AlphaFoldDB" id="A0AAV7ANP3"/>
<dbReference type="Proteomes" id="UP000824782">
    <property type="component" value="Unassembled WGS sequence"/>
</dbReference>
<name>A0AAV7ANP3_ENGPU</name>
<evidence type="ECO:0000313" key="1">
    <source>
        <dbReference type="EMBL" id="KAG8561644.1"/>
    </source>
</evidence>
<keyword evidence="2" id="KW-1185">Reference proteome</keyword>
<organism evidence="1 2">
    <name type="scientific">Engystomops pustulosus</name>
    <name type="common">Tungara frog</name>
    <name type="synonym">Physalaemus pustulosus</name>
    <dbReference type="NCBI Taxonomy" id="76066"/>
    <lineage>
        <taxon>Eukaryota</taxon>
        <taxon>Metazoa</taxon>
        <taxon>Chordata</taxon>
        <taxon>Craniata</taxon>
        <taxon>Vertebrata</taxon>
        <taxon>Euteleostomi</taxon>
        <taxon>Amphibia</taxon>
        <taxon>Batrachia</taxon>
        <taxon>Anura</taxon>
        <taxon>Neobatrachia</taxon>
        <taxon>Hyloidea</taxon>
        <taxon>Leptodactylidae</taxon>
        <taxon>Leiuperinae</taxon>
        <taxon>Engystomops</taxon>
    </lineage>
</organism>